<feature type="region of interest" description="Disordered" evidence="1">
    <location>
        <begin position="1"/>
        <end position="66"/>
    </location>
</feature>
<comment type="caution">
    <text evidence="2">The sequence shown here is derived from an EMBL/GenBank/DDBJ whole genome shotgun (WGS) entry which is preliminary data.</text>
</comment>
<feature type="compositionally biased region" description="Polar residues" evidence="1">
    <location>
        <begin position="9"/>
        <end position="27"/>
    </location>
</feature>
<evidence type="ECO:0000313" key="2">
    <source>
        <dbReference type="EMBL" id="MBW4544247.1"/>
    </source>
</evidence>
<proteinExistence type="predicted"/>
<gene>
    <name evidence="2" type="ORF">KME25_07380</name>
</gene>
<dbReference type="EMBL" id="JAHHIF010000007">
    <property type="protein sequence ID" value="MBW4544247.1"/>
    <property type="molecule type" value="Genomic_DNA"/>
</dbReference>
<protein>
    <submittedName>
        <fullName evidence="2">Uncharacterized protein</fullName>
    </submittedName>
</protein>
<organism evidence="2 3">
    <name type="scientific">Symplocastrum torsivum CPER-KK1</name>
    <dbReference type="NCBI Taxonomy" id="450513"/>
    <lineage>
        <taxon>Bacteria</taxon>
        <taxon>Bacillati</taxon>
        <taxon>Cyanobacteriota</taxon>
        <taxon>Cyanophyceae</taxon>
        <taxon>Oscillatoriophycideae</taxon>
        <taxon>Oscillatoriales</taxon>
        <taxon>Microcoleaceae</taxon>
        <taxon>Symplocastrum</taxon>
    </lineage>
</organism>
<evidence type="ECO:0000256" key="1">
    <source>
        <dbReference type="SAM" id="MobiDB-lite"/>
    </source>
</evidence>
<dbReference type="Proteomes" id="UP000753908">
    <property type="component" value="Unassembled WGS sequence"/>
</dbReference>
<dbReference type="AlphaFoldDB" id="A0A951PJS9"/>
<sequence>MPGGHASHKGSSIKPNTNAEGVINSTDDAPVDIPDIVTQSSTPTRPDEAPENVAATQRPEDNNEQE</sequence>
<accession>A0A951PJS9</accession>
<name>A0A951PJS9_9CYAN</name>
<reference evidence="2" key="2">
    <citation type="journal article" date="2022" name="Microbiol. Resour. Announc.">
        <title>Metagenome Sequencing to Explore Phylogenomics of Terrestrial Cyanobacteria.</title>
        <authorList>
            <person name="Ward R.D."/>
            <person name="Stajich J.E."/>
            <person name="Johansen J.R."/>
            <person name="Huntemann M."/>
            <person name="Clum A."/>
            <person name="Foster B."/>
            <person name="Foster B."/>
            <person name="Roux S."/>
            <person name="Palaniappan K."/>
            <person name="Varghese N."/>
            <person name="Mukherjee S."/>
            <person name="Reddy T.B.K."/>
            <person name="Daum C."/>
            <person name="Copeland A."/>
            <person name="Chen I.A."/>
            <person name="Ivanova N.N."/>
            <person name="Kyrpides N.C."/>
            <person name="Shapiro N."/>
            <person name="Eloe-Fadrosh E.A."/>
            <person name="Pietrasiak N."/>
        </authorList>
    </citation>
    <scope>NUCLEOTIDE SEQUENCE</scope>
    <source>
        <strain evidence="2">CPER-KK1</strain>
    </source>
</reference>
<reference evidence="2" key="1">
    <citation type="submission" date="2021-05" db="EMBL/GenBank/DDBJ databases">
        <authorList>
            <person name="Pietrasiak N."/>
            <person name="Ward R."/>
            <person name="Stajich J.E."/>
            <person name="Kurbessoian T."/>
        </authorList>
    </citation>
    <scope>NUCLEOTIDE SEQUENCE</scope>
    <source>
        <strain evidence="2">CPER-KK1</strain>
    </source>
</reference>
<evidence type="ECO:0000313" key="3">
    <source>
        <dbReference type="Proteomes" id="UP000753908"/>
    </source>
</evidence>